<evidence type="ECO:0000313" key="5">
    <source>
        <dbReference type="Proteomes" id="UP000730481"/>
    </source>
</evidence>
<dbReference type="Gene3D" id="1.25.40.20">
    <property type="entry name" value="Ankyrin repeat-containing domain"/>
    <property type="match status" value="2"/>
</dbReference>
<feature type="repeat" description="ANK" evidence="3">
    <location>
        <begin position="224"/>
        <end position="256"/>
    </location>
</feature>
<sequence length="271" mass="30472">MEQDLIITATHNLNEITAELEALLRICSRETGLEGNKMNKARKRKWLVEKSDIQKLLQRMNQANEALHFSLDLSRVSSDVRFQAEMRWMITGGVQQQINNFKLIIQSLLDLWKNMLSEVGLPRRAAFAATNSLKSDKLNDNETYLVRRILSFSRDSSEVTTTKVHDATLHGANLQKALEEQPWAISTIDDTGEYPLILAARKSQARSMELLISAGADVNQQSYNGWTPLMAAVMTENLQSVKLLLESRCSVDLCSHEGTTALQLASQKPQS</sequence>
<keyword evidence="1" id="KW-0677">Repeat</keyword>
<dbReference type="InterPro" id="IPR036770">
    <property type="entry name" value="Ankyrin_rpt-contain_sf"/>
</dbReference>
<dbReference type="AlphaFoldDB" id="A0A9P5A774"/>
<dbReference type="SMART" id="SM00248">
    <property type="entry name" value="ANK"/>
    <property type="match status" value="2"/>
</dbReference>
<dbReference type="Proteomes" id="UP000730481">
    <property type="component" value="Unassembled WGS sequence"/>
</dbReference>
<dbReference type="GO" id="GO:0051059">
    <property type="term" value="F:NF-kappaB binding"/>
    <property type="evidence" value="ECO:0007669"/>
    <property type="project" value="TreeGrafter"/>
</dbReference>
<dbReference type="Pfam" id="PF12796">
    <property type="entry name" value="Ank_2"/>
    <property type="match status" value="1"/>
</dbReference>
<protein>
    <submittedName>
        <fullName evidence="4">Ankyrin repeat PH and SEC7 domain protein</fullName>
    </submittedName>
</protein>
<proteinExistence type="predicted"/>
<organism evidence="4 5">
    <name type="scientific">Fusarium beomiforme</name>
    <dbReference type="NCBI Taxonomy" id="44412"/>
    <lineage>
        <taxon>Eukaryota</taxon>
        <taxon>Fungi</taxon>
        <taxon>Dikarya</taxon>
        <taxon>Ascomycota</taxon>
        <taxon>Pezizomycotina</taxon>
        <taxon>Sordariomycetes</taxon>
        <taxon>Hypocreomycetidae</taxon>
        <taxon>Hypocreales</taxon>
        <taxon>Nectriaceae</taxon>
        <taxon>Fusarium</taxon>
        <taxon>Fusarium burgessii species complex</taxon>
    </lineage>
</organism>
<dbReference type="SUPFAM" id="SSF48403">
    <property type="entry name" value="Ankyrin repeat"/>
    <property type="match status" value="1"/>
</dbReference>
<dbReference type="PROSITE" id="PS50297">
    <property type="entry name" value="ANK_REP_REGION"/>
    <property type="match status" value="2"/>
</dbReference>
<keyword evidence="2 3" id="KW-0040">ANK repeat</keyword>
<dbReference type="GO" id="GO:0005829">
    <property type="term" value="C:cytosol"/>
    <property type="evidence" value="ECO:0007669"/>
    <property type="project" value="TreeGrafter"/>
</dbReference>
<evidence type="ECO:0000256" key="3">
    <source>
        <dbReference type="PROSITE-ProRule" id="PRU00023"/>
    </source>
</evidence>
<evidence type="ECO:0000256" key="1">
    <source>
        <dbReference type="ARBA" id="ARBA00022737"/>
    </source>
</evidence>
<keyword evidence="5" id="KW-1185">Reference proteome</keyword>
<reference evidence="4" key="1">
    <citation type="journal article" date="2017" name="Mycologia">
        <title>Fusarium algeriense, sp. nov., a novel toxigenic crown rot pathogen of durum wheat from Algeria is nested in the Fusarium burgessii species complex.</title>
        <authorList>
            <person name="Laraba I."/>
            <person name="Keddad A."/>
            <person name="Boureghda H."/>
            <person name="Abdallah N."/>
            <person name="Vaughan M.M."/>
            <person name="Proctor R.H."/>
            <person name="Busman M."/>
            <person name="O'Donnell K."/>
        </authorList>
    </citation>
    <scope>NUCLEOTIDE SEQUENCE</scope>
    <source>
        <strain evidence="4">NRRL 25174</strain>
    </source>
</reference>
<dbReference type="PANTHER" id="PTHR46680">
    <property type="entry name" value="NF-KAPPA-B INHIBITOR ALPHA"/>
    <property type="match status" value="1"/>
</dbReference>
<name>A0A9P5A774_9HYPO</name>
<gene>
    <name evidence="4" type="ORF">FBEOM_13351</name>
</gene>
<dbReference type="PANTHER" id="PTHR46680:SF3">
    <property type="entry name" value="NF-KAPPA-B INHIBITOR CACTUS"/>
    <property type="match status" value="1"/>
</dbReference>
<evidence type="ECO:0000256" key="2">
    <source>
        <dbReference type="ARBA" id="ARBA00023043"/>
    </source>
</evidence>
<dbReference type="InterPro" id="IPR051070">
    <property type="entry name" value="NF-kappa-B_inhibitor"/>
</dbReference>
<dbReference type="InterPro" id="IPR002110">
    <property type="entry name" value="Ankyrin_rpt"/>
</dbReference>
<dbReference type="EMBL" id="PVQB02000963">
    <property type="protein sequence ID" value="KAF4332858.1"/>
    <property type="molecule type" value="Genomic_DNA"/>
</dbReference>
<dbReference type="PROSITE" id="PS50088">
    <property type="entry name" value="ANK_REPEAT"/>
    <property type="match status" value="2"/>
</dbReference>
<comment type="caution">
    <text evidence="4">The sequence shown here is derived from an EMBL/GenBank/DDBJ whole genome shotgun (WGS) entry which is preliminary data.</text>
</comment>
<dbReference type="OrthoDB" id="7464126at2759"/>
<dbReference type="GO" id="GO:0071356">
    <property type="term" value="P:cellular response to tumor necrosis factor"/>
    <property type="evidence" value="ECO:0007669"/>
    <property type="project" value="TreeGrafter"/>
</dbReference>
<feature type="repeat" description="ANK" evidence="3">
    <location>
        <begin position="191"/>
        <end position="223"/>
    </location>
</feature>
<accession>A0A9P5A774</accession>
<reference evidence="4" key="2">
    <citation type="submission" date="2020-02" db="EMBL/GenBank/DDBJ databases">
        <title>Identification and distribution of gene clusters putatively required for synthesis of sphingolipid metabolism inhibitors in phylogenetically diverse species of the filamentous fungus Fusarium.</title>
        <authorList>
            <person name="Kim H.-S."/>
            <person name="Busman M."/>
            <person name="Brown D.W."/>
            <person name="Divon H."/>
            <person name="Uhlig S."/>
            <person name="Proctor R.H."/>
        </authorList>
    </citation>
    <scope>NUCLEOTIDE SEQUENCE</scope>
    <source>
        <strain evidence="4">NRRL 25174</strain>
    </source>
</reference>
<evidence type="ECO:0000313" key="4">
    <source>
        <dbReference type="EMBL" id="KAF4332858.1"/>
    </source>
</evidence>